<dbReference type="Proteomes" id="UP001558713">
    <property type="component" value="Unassembled WGS sequence"/>
</dbReference>
<protein>
    <recommendedName>
        <fullName evidence="1">Reverse transcriptase zinc-binding domain-containing protein</fullName>
    </recommendedName>
</protein>
<evidence type="ECO:0000313" key="2">
    <source>
        <dbReference type="EMBL" id="KAL1194437.1"/>
    </source>
</evidence>
<dbReference type="InterPro" id="IPR026960">
    <property type="entry name" value="RVT-Znf"/>
</dbReference>
<sequence>MGQIPNISSTLPSRVEIGKQGTHEETATSFSWSSDLWNVKTSPKLKTFMWKVVSKVLSVGTALANRGIEADTRCKVCREEETALGVFITCLELHGYGIWYQLCKNQAG</sequence>
<organism evidence="2 3">
    <name type="scientific">Cardamine amara subsp. amara</name>
    <dbReference type="NCBI Taxonomy" id="228776"/>
    <lineage>
        <taxon>Eukaryota</taxon>
        <taxon>Viridiplantae</taxon>
        <taxon>Streptophyta</taxon>
        <taxon>Embryophyta</taxon>
        <taxon>Tracheophyta</taxon>
        <taxon>Spermatophyta</taxon>
        <taxon>Magnoliopsida</taxon>
        <taxon>eudicotyledons</taxon>
        <taxon>Gunneridae</taxon>
        <taxon>Pentapetalae</taxon>
        <taxon>rosids</taxon>
        <taxon>malvids</taxon>
        <taxon>Brassicales</taxon>
        <taxon>Brassicaceae</taxon>
        <taxon>Cardamineae</taxon>
        <taxon>Cardamine</taxon>
    </lineage>
</organism>
<evidence type="ECO:0000313" key="3">
    <source>
        <dbReference type="Proteomes" id="UP001558713"/>
    </source>
</evidence>
<evidence type="ECO:0000259" key="1">
    <source>
        <dbReference type="Pfam" id="PF13966"/>
    </source>
</evidence>
<accession>A0ABD0ZIE1</accession>
<dbReference type="EMBL" id="JBANAX010000752">
    <property type="protein sequence ID" value="KAL1194437.1"/>
    <property type="molecule type" value="Genomic_DNA"/>
</dbReference>
<keyword evidence="3" id="KW-1185">Reference proteome</keyword>
<dbReference type="AlphaFoldDB" id="A0ABD0ZIE1"/>
<name>A0ABD0ZIE1_CARAN</name>
<reference evidence="2 3" key="1">
    <citation type="submission" date="2024-04" db="EMBL/GenBank/DDBJ databases">
        <title>Genome assembly C_amara_ONT_v2.</title>
        <authorList>
            <person name="Yant L."/>
            <person name="Moore C."/>
            <person name="Slenker M."/>
        </authorList>
    </citation>
    <scope>NUCLEOTIDE SEQUENCE [LARGE SCALE GENOMIC DNA]</scope>
    <source>
        <tissue evidence="2">Leaf</tissue>
    </source>
</reference>
<comment type="caution">
    <text evidence="2">The sequence shown here is derived from an EMBL/GenBank/DDBJ whole genome shotgun (WGS) entry which is preliminary data.</text>
</comment>
<gene>
    <name evidence="2" type="ORF">V5N11_010349</name>
</gene>
<proteinExistence type="predicted"/>
<dbReference type="Pfam" id="PF13966">
    <property type="entry name" value="zf-RVT"/>
    <property type="match status" value="1"/>
</dbReference>
<feature type="domain" description="Reverse transcriptase zinc-binding" evidence="1">
    <location>
        <begin position="27"/>
        <end position="91"/>
    </location>
</feature>